<proteinExistence type="predicted"/>
<dbReference type="RefSeq" id="WP_257636377.1">
    <property type="nucleotide sequence ID" value="NZ_JANIIC010000124.1"/>
</dbReference>
<dbReference type="InterPro" id="IPR013597">
    <property type="entry name" value="Mat_intron_G2"/>
</dbReference>
<keyword evidence="2" id="KW-0808">Transferase</keyword>
<evidence type="ECO:0000313" key="3">
    <source>
        <dbReference type="Proteomes" id="UP001142400"/>
    </source>
</evidence>
<keyword evidence="3" id="KW-1185">Reference proteome</keyword>
<gene>
    <name evidence="2" type="primary">ltrA</name>
    <name evidence="2" type="ORF">NQU54_46870</name>
</gene>
<protein>
    <submittedName>
        <fullName evidence="2">Group II intron reverse transcriptase/maturase</fullName>
        <ecNumber evidence="2">2.7.7.49</ecNumber>
    </submittedName>
</protein>
<dbReference type="GO" id="GO:0003964">
    <property type="term" value="F:RNA-directed DNA polymerase activity"/>
    <property type="evidence" value="ECO:0007669"/>
    <property type="project" value="UniProtKB-KW"/>
</dbReference>
<name>A0A9X2M5W1_STRMQ</name>
<dbReference type="EMBL" id="JANIIC010000124">
    <property type="protein sequence ID" value="MCQ8836326.1"/>
    <property type="molecule type" value="Genomic_DNA"/>
</dbReference>
<dbReference type="CDD" id="cd01651">
    <property type="entry name" value="RT_G2_intron"/>
    <property type="match status" value="1"/>
</dbReference>
<dbReference type="AlphaFoldDB" id="A0A9X2M5W1"/>
<dbReference type="EC" id="2.7.7.49" evidence="2"/>
<dbReference type="PANTHER" id="PTHR34047">
    <property type="entry name" value="NUCLEAR INTRON MATURASE 1, MITOCHONDRIAL-RELATED"/>
    <property type="match status" value="1"/>
</dbReference>
<dbReference type="PROSITE" id="PS50878">
    <property type="entry name" value="RT_POL"/>
    <property type="match status" value="1"/>
</dbReference>
<accession>A0A9X2M5W1</accession>
<organism evidence="2 3">
    <name type="scientific">Streptomyces malaysiensis subsp. samsunensis</name>
    <dbReference type="NCBI Taxonomy" id="459658"/>
    <lineage>
        <taxon>Bacteria</taxon>
        <taxon>Bacillati</taxon>
        <taxon>Actinomycetota</taxon>
        <taxon>Actinomycetes</taxon>
        <taxon>Kitasatosporales</taxon>
        <taxon>Streptomycetaceae</taxon>
        <taxon>Streptomyces</taxon>
        <taxon>Streptomyces violaceusniger group</taxon>
    </lineage>
</organism>
<keyword evidence="2" id="KW-0695">RNA-directed DNA polymerase</keyword>
<evidence type="ECO:0000259" key="1">
    <source>
        <dbReference type="PROSITE" id="PS50878"/>
    </source>
</evidence>
<dbReference type="Proteomes" id="UP001142400">
    <property type="component" value="Unassembled WGS sequence"/>
</dbReference>
<feature type="domain" description="Reverse transcriptase" evidence="1">
    <location>
        <begin position="88"/>
        <end position="338"/>
    </location>
</feature>
<dbReference type="Pfam" id="PF00078">
    <property type="entry name" value="RVT_1"/>
    <property type="match status" value="1"/>
</dbReference>
<dbReference type="InterPro" id="IPR043502">
    <property type="entry name" value="DNA/RNA_pol_sf"/>
</dbReference>
<dbReference type="InterPro" id="IPR000477">
    <property type="entry name" value="RT_dom"/>
</dbReference>
<reference evidence="2" key="1">
    <citation type="submission" date="2022-06" db="EMBL/GenBank/DDBJ databases">
        <title>WGS of actinobacteria.</title>
        <authorList>
            <person name="Thawai C."/>
        </authorList>
    </citation>
    <scope>NUCLEOTIDE SEQUENCE</scope>
    <source>
        <strain evidence="2">DSM 42010</strain>
    </source>
</reference>
<dbReference type="InterPro" id="IPR030931">
    <property type="entry name" value="Group_II_RT_mat"/>
</dbReference>
<evidence type="ECO:0000313" key="2">
    <source>
        <dbReference type="EMBL" id="MCQ8836326.1"/>
    </source>
</evidence>
<dbReference type="SUPFAM" id="SSF56672">
    <property type="entry name" value="DNA/RNA polymerases"/>
    <property type="match status" value="1"/>
</dbReference>
<dbReference type="NCBIfam" id="TIGR04416">
    <property type="entry name" value="group_II_RT_mat"/>
    <property type="match status" value="1"/>
</dbReference>
<dbReference type="PANTHER" id="PTHR34047:SF8">
    <property type="entry name" value="PROTEIN YKFC"/>
    <property type="match status" value="1"/>
</dbReference>
<dbReference type="InterPro" id="IPR051083">
    <property type="entry name" value="GrpII_Intron_Splice-Mob/Def"/>
</dbReference>
<dbReference type="Pfam" id="PF08388">
    <property type="entry name" value="GIIM"/>
    <property type="match status" value="1"/>
</dbReference>
<comment type="caution">
    <text evidence="2">The sequence shown here is derived from an EMBL/GenBank/DDBJ whole genome shotgun (WGS) entry which is preliminary data.</text>
</comment>
<sequence>MNTDELEHALYMAERRVLNIQTKLHRWACDDSHRRFDDLYNLVADPGFLLVAWDRVRGNKGARAAGVDGRTARSVEAGQGAGDFLDGLRLQLKDRSFRPLPVRERMIPKAGGKLRRLGIATVTDRVVQASLKLVLEPIFEADFLPCSYGFRPNRRAHDAVAEVPYLASRPRNYEWIVEGDITACFDEISHSALMDRLRHRVGDRRVLGLVKAFLKSGILGEDRLLRETTAGTPQGSILSPLLSNVALSVLDEYIAQAPGGPTAGKVDRARRHRHGLPNYRLIRYADDWCLMVFGSKADAEVLREEITEVLSTMGLRLSPEKTLITHIDEGLDFLGWHIQRHRKRGTRQHFVYTYPAKKAVQAVKRKVKTLCREVEVNQPLDDLLRRLNMTLRGWCAYFRPGVSSATFSCLSHYTWQTVWRWIRRKHRRSTWKELRHRYCGGGWWPTSENRELFDPGKVGTTRYRYRGSIIPAPWPIAG</sequence>
<keyword evidence="2" id="KW-0548">Nucleotidyltransferase</keyword>